<dbReference type="SUPFAM" id="SSF52151">
    <property type="entry name" value="FabD/lysophospholipase-like"/>
    <property type="match status" value="1"/>
</dbReference>
<dbReference type="InterPro" id="IPR055123">
    <property type="entry name" value="SpnB-like_Rossmann"/>
</dbReference>
<dbReference type="PROSITE" id="PS00606">
    <property type="entry name" value="KS3_1"/>
    <property type="match status" value="1"/>
</dbReference>
<dbReference type="SMART" id="SM00827">
    <property type="entry name" value="PKS_AT"/>
    <property type="match status" value="1"/>
</dbReference>
<dbReference type="InterPro" id="IPR020843">
    <property type="entry name" value="ER"/>
</dbReference>
<dbReference type="SUPFAM" id="SSF51735">
    <property type="entry name" value="NAD(P)-binding Rossmann-fold domains"/>
    <property type="match status" value="3"/>
</dbReference>
<dbReference type="CDD" id="cd05195">
    <property type="entry name" value="enoyl_red"/>
    <property type="match status" value="1"/>
</dbReference>
<name>A0A1C4YMR9_9ACTN</name>
<dbReference type="Pfam" id="PF22953">
    <property type="entry name" value="SpnB_Rossmann"/>
    <property type="match status" value="1"/>
</dbReference>
<dbReference type="SUPFAM" id="SSF50129">
    <property type="entry name" value="GroES-like"/>
    <property type="match status" value="1"/>
</dbReference>
<dbReference type="Pfam" id="PF13602">
    <property type="entry name" value="ADH_zinc_N_2"/>
    <property type="match status" value="1"/>
</dbReference>
<dbReference type="FunFam" id="3.90.180.10:FF:000032">
    <property type="entry name" value="Probable polyketide synthase pks1"/>
    <property type="match status" value="1"/>
</dbReference>
<dbReference type="InterPro" id="IPR036736">
    <property type="entry name" value="ACP-like_sf"/>
</dbReference>
<evidence type="ECO:0000259" key="9">
    <source>
        <dbReference type="PROSITE" id="PS52004"/>
    </source>
</evidence>
<feature type="region of interest" description="C-terminal hotdog fold" evidence="6">
    <location>
        <begin position="1038"/>
        <end position="1176"/>
    </location>
</feature>
<dbReference type="Pfam" id="PF16197">
    <property type="entry name" value="KAsynt_C_assoc"/>
    <property type="match status" value="1"/>
</dbReference>
<dbReference type="SUPFAM" id="SSF47336">
    <property type="entry name" value="ACP-like"/>
    <property type="match status" value="1"/>
</dbReference>
<feature type="region of interest" description="N-terminal hotdog fold" evidence="6">
    <location>
        <begin position="901"/>
        <end position="1026"/>
    </location>
</feature>
<dbReference type="PROSITE" id="PS50075">
    <property type="entry name" value="CARRIER"/>
    <property type="match status" value="1"/>
</dbReference>
<dbReference type="Gene3D" id="3.40.366.10">
    <property type="entry name" value="Malonyl-Coenzyme A Acyl Carrier Protein, domain 2"/>
    <property type="match status" value="1"/>
</dbReference>
<keyword evidence="1" id="KW-0596">Phosphopantetheine</keyword>
<dbReference type="Pfam" id="PF08659">
    <property type="entry name" value="KR"/>
    <property type="match status" value="1"/>
</dbReference>
<evidence type="ECO:0000256" key="2">
    <source>
        <dbReference type="ARBA" id="ARBA00022553"/>
    </source>
</evidence>
<feature type="domain" description="Carrier" evidence="8">
    <location>
        <begin position="1979"/>
        <end position="2054"/>
    </location>
</feature>
<dbReference type="Gene3D" id="3.90.180.10">
    <property type="entry name" value="Medium-chain alcohol dehydrogenases, catalytic domain"/>
    <property type="match status" value="1"/>
</dbReference>
<evidence type="ECO:0000256" key="3">
    <source>
        <dbReference type="ARBA" id="ARBA00022679"/>
    </source>
</evidence>
<dbReference type="InterPro" id="IPR013154">
    <property type="entry name" value="ADH-like_N"/>
</dbReference>
<gene>
    <name evidence="11" type="ORF">GA0070612_4986</name>
</gene>
<dbReference type="Pfam" id="PF00698">
    <property type="entry name" value="Acyl_transf_1"/>
    <property type="match status" value="1"/>
</dbReference>
<dbReference type="InterPro" id="IPR050091">
    <property type="entry name" value="PKS_NRPS_Biosynth_Enz"/>
</dbReference>
<dbReference type="InterPro" id="IPR049551">
    <property type="entry name" value="PKS_DH_C"/>
</dbReference>
<dbReference type="PANTHER" id="PTHR43775:SF51">
    <property type="entry name" value="INACTIVE PHENOLPHTHIOCEROL SYNTHESIS POLYKETIDE SYNTHASE TYPE I PKS1-RELATED"/>
    <property type="match status" value="1"/>
</dbReference>
<dbReference type="SMART" id="SM00825">
    <property type="entry name" value="PKS_KS"/>
    <property type="match status" value="1"/>
</dbReference>
<dbReference type="Gene3D" id="3.40.50.11460">
    <property type="match status" value="1"/>
</dbReference>
<dbReference type="Gene3D" id="3.30.70.3290">
    <property type="match status" value="1"/>
</dbReference>
<sequence length="2136" mass="221438">MADELRLRESLKKVINELQRTRDQVRDLEAADREPIAIVGMACRYPGGITTPADLWRVVADGADVVSGLPDDRGWDLAALAGDPDDRGSSHTAQGGFIDGVADFDAAFFGISPREALAMDPQQRLLLEVAWEAIERAGIDPAALSGSRTGVFAGTNSHDYSTLLMGAADDGLDGYLATGNAASVASGRVAYALGLEGPAVTVDTACSSSLVALHLAAQALRRGECSLALAGGAVVMATPGTFVEFSRQGGLAGDGRCKAFAAAADGTGWAEGAGMLLVERLSDAVRNGHRVLAVVRGTAVNSDGASNGLTAPNGPAQERVILQALAAAGLSTAEVDLVEAHGTGTTLGDPIEAQALLATYGQERPADQPLWLGSIKSNMGHAQAAAGVAGIIKVVHAMRHETMPRTLHVDEPTPDVDWSAGAVELLTDARPWPAGERPRRAGVSSFGMSGTNAHVIIEEPPAAPAAESVATDPGVPWLLSGRTAAAVTDQADRLSDLDADASSVASSLSSRAVFDHRAVVLGPDHRTGLAALRDGLPSGAVVAGSAHPDAGVVFVFPGQGSQWVGMAAELLESEPVFAARVAECAAALAPFVDWNLLDVLRSDDPLERVDVVQPVLWAVHVALAEVWKAKGVTPDAVIGHSQGEIAAACVAGVLSLSDAAKVVALRSKALLAIAGSGGMVSVSAGLDVVTPLLTEGVSVAVVNGPTSVVVAGADLDAFLAAAEAAGVRARRVKVDYASHCALVEPVEAELARLLDGVQPLPGAVPVFSTVEGGGVMDAAYWYRNLRQPVRLDLAVQAAQAAGHRIFIEVSAHPVLTGAIADAVDVATVGTLRRGEGGTGQIVRALAEAWVQGAPVDWTTVIPATQVVDLPTYPFQRQRFWPRPSTRAHGDASAFGLAPVTHPILGAALGLAGADGTIVAGRLSLTTHPWLADHRVSGRLVVPGTALLDLAIRIGDQLGCPTVADLTLERPLIVPDQTGLAVQAVVDAPGDGPDRAFTLYARPDTADAEQQWTRHATGLLSTTRPDAPEPLPVWPPTGAQAVAVDGFYPDLESRGYGYGPAFQGLRAIWRSGDDVYAEVALPRGTDADTYGLHPALLDAALHPIGLALEPAGTEQGGLLPFSWTDVDLLASGAELLRVRLRPQGPDTVSVLAADQSGSPVLSIGSLVLRPMAAGALDTADDPARTSLFRLDWTPLTLPAAGAPALVAVLGVDEIGVSAALREAGHDVVAYADLTDDPSRRPDLVVAPFGPGGTEGAVAATATAATHSFLGLLQDWLTGPDARLVVVTRRAVSTAAEDPIEDLVHAPLWGLVRAAQAENPDRLQLADLDGDAASAAALVAATGTGEPQVAVRGGTAYALRLARAATTPALVLPNGDEPWRLDVRERGTFDNLELLPCPEIGWDLPDGHVRVRIHASGLNFRDVVLTLGMVPDQQVLGNEAAGEIVEVGPGVRGFAVGDRVMGLFSGSMAPIGVTDHRMIAKVPDDWSYPVAATVPVAFLTAYYGLVDAGHLRAGQSVLVHAATGGVGMAAVQLARHFGADVFGTASPAKWDVLRADGFTDDRIASTRSLDFEHRILGATGGRGVDVVLDSLAGEFVDASLRLLPRGGRFVEMGKTDIRHADTVAAQHPGVGYQAFDLIEAGGERIREIWSELTALFAAGHLRPMPLRTWDLRRAPEAFRFLSQARHIGKIALTLPPRPDPEGTVLITGGTGTLGALLARHFARQGRRHLLLTSRRGPQAPGAAELCAELADLGAQARVVACDTADREALAALLAGIPAAHPLTTVVHAAGVLADGVVGSLTPERLDEVLRPKVDAAWHLHELTQAAPVAEFVLFSAGAGTFGGAGQANYAAANTFLDALAQHRRDQGLPAVALAWGLWADASGMTGHLDATDHARMARGGMAPLTAEQGLALLDAALRHDEAILVPANIDTGILRGQGGAVAPLLRGLVRAPARRAAATATDTGDDLGRRLAGLGAADQQRILLDLVRGHATVVLGRPASEPIEATRAFKELGFDSLTAVELRNRLNGATALRLPATLVFDYPNAQALAEHLGKELTTGSEPDGNAVHVAFDRLTGAIAALDVEALAGTGIASRLRELLAAVEPAAAVPTATTSDDADLDDASAEDIFDLIDNELDFP</sequence>
<dbReference type="FunFam" id="1.10.1200.10:FF:000007">
    <property type="entry name" value="Probable polyketide synthase pks17"/>
    <property type="match status" value="1"/>
</dbReference>
<dbReference type="Pfam" id="PF21089">
    <property type="entry name" value="PKS_DH_N"/>
    <property type="match status" value="1"/>
</dbReference>
<dbReference type="GO" id="GO:0006633">
    <property type="term" value="P:fatty acid biosynthetic process"/>
    <property type="evidence" value="ECO:0007669"/>
    <property type="project" value="InterPro"/>
</dbReference>
<keyword evidence="3 11" id="KW-0808">Transferase</keyword>
<evidence type="ECO:0000259" key="8">
    <source>
        <dbReference type="PROSITE" id="PS50075"/>
    </source>
</evidence>
<dbReference type="GO" id="GO:0031177">
    <property type="term" value="F:phosphopantetheine binding"/>
    <property type="evidence" value="ECO:0007669"/>
    <property type="project" value="InterPro"/>
</dbReference>
<dbReference type="SMART" id="SM01294">
    <property type="entry name" value="PKS_PP_betabranch"/>
    <property type="match status" value="1"/>
</dbReference>
<dbReference type="GO" id="GO:0016491">
    <property type="term" value="F:oxidoreductase activity"/>
    <property type="evidence" value="ECO:0007669"/>
    <property type="project" value="InterPro"/>
</dbReference>
<dbReference type="CDD" id="cd00833">
    <property type="entry name" value="PKS"/>
    <property type="match status" value="1"/>
</dbReference>
<dbReference type="FunFam" id="3.40.50.720:FF:000209">
    <property type="entry name" value="Polyketide synthase Pks12"/>
    <property type="match status" value="1"/>
</dbReference>
<dbReference type="Gene3D" id="3.40.47.10">
    <property type="match status" value="1"/>
</dbReference>
<feature type="active site" description="Proton acceptor; for dehydratase activity" evidence="6">
    <location>
        <position position="933"/>
    </location>
</feature>
<feature type="active site" description="Proton donor; for dehydratase activity" evidence="6">
    <location>
        <position position="1097"/>
    </location>
</feature>
<dbReference type="PROSITE" id="PS00012">
    <property type="entry name" value="PHOSPHOPANTETHEINE"/>
    <property type="match status" value="1"/>
</dbReference>
<accession>A0A1C4YMR9</accession>
<dbReference type="GO" id="GO:0004315">
    <property type="term" value="F:3-oxoacyl-[acyl-carrier-protein] synthase activity"/>
    <property type="evidence" value="ECO:0007669"/>
    <property type="project" value="InterPro"/>
</dbReference>
<dbReference type="InterPro" id="IPR013968">
    <property type="entry name" value="PKS_KR"/>
</dbReference>
<dbReference type="InterPro" id="IPR057326">
    <property type="entry name" value="KR_dom"/>
</dbReference>
<dbReference type="InterPro" id="IPR006162">
    <property type="entry name" value="Ppantetheine_attach_site"/>
</dbReference>
<dbReference type="SMART" id="SM00822">
    <property type="entry name" value="PKS_KR"/>
    <property type="match status" value="1"/>
</dbReference>
<dbReference type="Gene3D" id="3.40.50.720">
    <property type="entry name" value="NAD(P)-binding Rossmann-like Domain"/>
    <property type="match status" value="1"/>
</dbReference>
<proteinExistence type="predicted"/>
<dbReference type="SMART" id="SM00829">
    <property type="entry name" value="PKS_ER"/>
    <property type="match status" value="1"/>
</dbReference>
<dbReference type="InterPro" id="IPR020807">
    <property type="entry name" value="PKS_DH"/>
</dbReference>
<dbReference type="InterPro" id="IPR014043">
    <property type="entry name" value="Acyl_transferase_dom"/>
</dbReference>
<evidence type="ECO:0000256" key="6">
    <source>
        <dbReference type="PROSITE-ProRule" id="PRU01363"/>
    </source>
</evidence>
<dbReference type="FunFam" id="3.40.47.10:FF:000019">
    <property type="entry name" value="Polyketide synthase type I"/>
    <property type="match status" value="1"/>
</dbReference>
<dbReference type="Pfam" id="PF02801">
    <property type="entry name" value="Ketoacyl-synt_C"/>
    <property type="match status" value="1"/>
</dbReference>
<protein>
    <submittedName>
        <fullName evidence="11">Acyl transferase domain-containing protein</fullName>
    </submittedName>
</protein>
<dbReference type="Pfam" id="PF08240">
    <property type="entry name" value="ADH_N"/>
    <property type="match status" value="1"/>
</dbReference>
<dbReference type="InterPro" id="IPR020841">
    <property type="entry name" value="PKS_Beta-ketoAc_synthase_dom"/>
</dbReference>
<evidence type="ECO:0000256" key="1">
    <source>
        <dbReference type="ARBA" id="ARBA00022450"/>
    </source>
</evidence>
<dbReference type="Gene3D" id="3.10.129.110">
    <property type="entry name" value="Polyketide synthase dehydratase"/>
    <property type="match status" value="1"/>
</dbReference>
<dbReference type="FunFam" id="3.40.366.10:FF:000002">
    <property type="entry name" value="Probable polyketide synthase 2"/>
    <property type="match status" value="1"/>
</dbReference>
<dbReference type="SMART" id="SM00823">
    <property type="entry name" value="PKS_PP"/>
    <property type="match status" value="1"/>
</dbReference>
<dbReference type="InterPro" id="IPR018201">
    <property type="entry name" value="Ketoacyl_synth_AS"/>
</dbReference>
<dbReference type="SUPFAM" id="SSF55048">
    <property type="entry name" value="Probable ACP-binding domain of malonyl-CoA ACP transacylase"/>
    <property type="match status" value="1"/>
</dbReference>
<dbReference type="Pfam" id="PF00550">
    <property type="entry name" value="PP-binding"/>
    <property type="match status" value="1"/>
</dbReference>
<dbReference type="Pfam" id="PF14765">
    <property type="entry name" value="PS-DH"/>
    <property type="match status" value="1"/>
</dbReference>
<evidence type="ECO:0000313" key="11">
    <source>
        <dbReference type="EMBL" id="SCF21947.1"/>
    </source>
</evidence>
<keyword evidence="7" id="KW-0175">Coiled coil</keyword>
<feature type="domain" description="Ketosynthase family 3 (KS3)" evidence="9">
    <location>
        <begin position="33"/>
        <end position="459"/>
    </location>
</feature>
<dbReference type="Proteomes" id="UP000198224">
    <property type="component" value="Chromosome I"/>
</dbReference>
<dbReference type="EMBL" id="LT607409">
    <property type="protein sequence ID" value="SCF21947.1"/>
    <property type="molecule type" value="Genomic_DNA"/>
</dbReference>
<dbReference type="PROSITE" id="PS52019">
    <property type="entry name" value="PKS_MFAS_DH"/>
    <property type="match status" value="1"/>
</dbReference>
<dbReference type="InterPro" id="IPR036291">
    <property type="entry name" value="NAD(P)-bd_dom_sf"/>
</dbReference>
<organism evidence="11 12">
    <name type="scientific">Micromonospora chokoriensis</name>
    <dbReference type="NCBI Taxonomy" id="356851"/>
    <lineage>
        <taxon>Bacteria</taxon>
        <taxon>Bacillati</taxon>
        <taxon>Actinomycetota</taxon>
        <taxon>Actinomycetes</taxon>
        <taxon>Micromonosporales</taxon>
        <taxon>Micromonosporaceae</taxon>
        <taxon>Micromonospora</taxon>
    </lineage>
</organism>
<feature type="domain" description="PKS/mFAS DH" evidence="10">
    <location>
        <begin position="901"/>
        <end position="1176"/>
    </location>
</feature>
<keyword evidence="4" id="KW-0511">Multifunctional enzyme</keyword>
<dbReference type="Gene3D" id="1.10.1200.10">
    <property type="entry name" value="ACP-like"/>
    <property type="match status" value="1"/>
</dbReference>
<dbReference type="InterPro" id="IPR001227">
    <property type="entry name" value="Ac_transferase_dom_sf"/>
</dbReference>
<dbReference type="InterPro" id="IPR014031">
    <property type="entry name" value="Ketoacyl_synth_C"/>
</dbReference>
<evidence type="ECO:0000259" key="10">
    <source>
        <dbReference type="PROSITE" id="PS52019"/>
    </source>
</evidence>
<dbReference type="PANTHER" id="PTHR43775">
    <property type="entry name" value="FATTY ACID SYNTHASE"/>
    <property type="match status" value="1"/>
</dbReference>
<dbReference type="Pfam" id="PF00109">
    <property type="entry name" value="ketoacyl-synt"/>
    <property type="match status" value="1"/>
</dbReference>
<reference evidence="12" key="1">
    <citation type="submission" date="2016-06" db="EMBL/GenBank/DDBJ databases">
        <authorList>
            <person name="Varghese N."/>
            <person name="Submissions Spin"/>
        </authorList>
    </citation>
    <scope>NUCLEOTIDE SEQUENCE [LARGE SCALE GENOMIC DNA]</scope>
    <source>
        <strain evidence="12">DSM 45160</strain>
    </source>
</reference>
<keyword evidence="5" id="KW-0012">Acyltransferase</keyword>
<dbReference type="SMART" id="SM00826">
    <property type="entry name" value="PKS_DH"/>
    <property type="match status" value="1"/>
</dbReference>
<dbReference type="InterPro" id="IPR049552">
    <property type="entry name" value="PKS_DH_N"/>
</dbReference>
<dbReference type="InterPro" id="IPR020806">
    <property type="entry name" value="PKS_PP-bd"/>
</dbReference>
<dbReference type="InterPro" id="IPR049900">
    <property type="entry name" value="PKS_mFAS_DH"/>
</dbReference>
<evidence type="ECO:0000256" key="7">
    <source>
        <dbReference type="SAM" id="Coils"/>
    </source>
</evidence>
<dbReference type="InterPro" id="IPR016035">
    <property type="entry name" value="Acyl_Trfase/lysoPLipase"/>
</dbReference>
<dbReference type="PROSITE" id="PS52004">
    <property type="entry name" value="KS3_2"/>
    <property type="match status" value="1"/>
</dbReference>
<evidence type="ECO:0000256" key="5">
    <source>
        <dbReference type="ARBA" id="ARBA00023315"/>
    </source>
</evidence>
<dbReference type="InterPro" id="IPR011032">
    <property type="entry name" value="GroES-like_sf"/>
</dbReference>
<dbReference type="InterPro" id="IPR009081">
    <property type="entry name" value="PP-bd_ACP"/>
</dbReference>
<feature type="coiled-coil region" evidence="7">
    <location>
        <begin position="1"/>
        <end position="31"/>
    </location>
</feature>
<evidence type="ECO:0000313" key="12">
    <source>
        <dbReference type="Proteomes" id="UP000198224"/>
    </source>
</evidence>
<evidence type="ECO:0000256" key="4">
    <source>
        <dbReference type="ARBA" id="ARBA00023268"/>
    </source>
</evidence>
<dbReference type="InterPro" id="IPR032821">
    <property type="entry name" value="PKS_assoc"/>
</dbReference>
<dbReference type="InterPro" id="IPR042104">
    <property type="entry name" value="PKS_dehydratase_sf"/>
</dbReference>
<dbReference type="InterPro" id="IPR016039">
    <property type="entry name" value="Thiolase-like"/>
</dbReference>
<dbReference type="GO" id="GO:0004312">
    <property type="term" value="F:fatty acid synthase activity"/>
    <property type="evidence" value="ECO:0007669"/>
    <property type="project" value="TreeGrafter"/>
</dbReference>
<dbReference type="CDD" id="cd08956">
    <property type="entry name" value="KR_3_FAS_SDR_x"/>
    <property type="match status" value="1"/>
</dbReference>
<dbReference type="InterPro" id="IPR016036">
    <property type="entry name" value="Malonyl_transacylase_ACP-bd"/>
</dbReference>
<dbReference type="InterPro" id="IPR014030">
    <property type="entry name" value="Ketoacyl_synth_N"/>
</dbReference>
<keyword evidence="2" id="KW-0597">Phosphoprotein</keyword>
<dbReference type="SUPFAM" id="SSF53901">
    <property type="entry name" value="Thiolase-like"/>
    <property type="match status" value="1"/>
</dbReference>
<keyword evidence="12" id="KW-1185">Reference proteome</keyword>